<evidence type="ECO:0000313" key="3">
    <source>
        <dbReference type="Proteomes" id="UP000321362"/>
    </source>
</evidence>
<keyword evidence="1" id="KW-1277">Toxin-antitoxin system</keyword>
<accession>A0A5B8VWU6</accession>
<dbReference type="InterPro" id="IPR035093">
    <property type="entry name" value="RelE/ParE_toxin_dom_sf"/>
</dbReference>
<dbReference type="Gene3D" id="3.30.2310.20">
    <property type="entry name" value="RelE-like"/>
    <property type="match status" value="1"/>
</dbReference>
<protein>
    <submittedName>
        <fullName evidence="2">Type II toxin-antitoxin system RelE/ParE family toxin</fullName>
    </submittedName>
</protein>
<dbReference type="RefSeq" id="WP_147053113.1">
    <property type="nucleotide sequence ID" value="NZ_CP042437.1"/>
</dbReference>
<keyword evidence="3" id="KW-1185">Reference proteome</keyword>
<dbReference type="InterPro" id="IPR007712">
    <property type="entry name" value="RelE/ParE_toxin"/>
</dbReference>
<dbReference type="Proteomes" id="UP000321362">
    <property type="component" value="Chromosome"/>
</dbReference>
<proteinExistence type="predicted"/>
<gene>
    <name evidence="2" type="ORF">FSB76_08195</name>
</gene>
<evidence type="ECO:0000313" key="2">
    <source>
        <dbReference type="EMBL" id="QEC75929.1"/>
    </source>
</evidence>
<evidence type="ECO:0000256" key="1">
    <source>
        <dbReference type="ARBA" id="ARBA00022649"/>
    </source>
</evidence>
<reference evidence="2 3" key="1">
    <citation type="journal article" date="2013" name="J. Microbiol.">
        <title>Mucilaginibacter ginsenosidivorax sp. nov., with ginsenoside converting activity isolated from sediment.</title>
        <authorList>
            <person name="Kim J.K."/>
            <person name="Choi T.E."/>
            <person name="Liu Q.M."/>
            <person name="Park H.Y."/>
            <person name="Yi T.H."/>
            <person name="Yoon M.H."/>
            <person name="Kim S.C."/>
            <person name="Im W.T."/>
        </authorList>
    </citation>
    <scope>NUCLEOTIDE SEQUENCE [LARGE SCALE GENOMIC DNA]</scope>
    <source>
        <strain evidence="2 3">KHI28</strain>
    </source>
</reference>
<name>A0A5B8VWU6_9SPHI</name>
<sequence>MYQLIIKTRAITMAKEAYEWYEEQQAGLGDLFLKELDSCYDKIEIWPSAYAKVKKNFRQIILKKFPYIVVFEIFENDVVIYAIFHTSRSPRKKFIK</sequence>
<dbReference type="AlphaFoldDB" id="A0A5B8VWU6"/>
<dbReference type="EMBL" id="CP042437">
    <property type="protein sequence ID" value="QEC75929.1"/>
    <property type="molecule type" value="Genomic_DNA"/>
</dbReference>
<dbReference type="KEGG" id="mgk:FSB76_08195"/>
<dbReference type="Pfam" id="PF05016">
    <property type="entry name" value="ParE_toxin"/>
    <property type="match status" value="1"/>
</dbReference>
<organism evidence="2 3">
    <name type="scientific">Mucilaginibacter ginsenosidivorax</name>
    <dbReference type="NCBI Taxonomy" id="862126"/>
    <lineage>
        <taxon>Bacteria</taxon>
        <taxon>Pseudomonadati</taxon>
        <taxon>Bacteroidota</taxon>
        <taxon>Sphingobacteriia</taxon>
        <taxon>Sphingobacteriales</taxon>
        <taxon>Sphingobacteriaceae</taxon>
        <taxon>Mucilaginibacter</taxon>
    </lineage>
</organism>